<proteinExistence type="predicted"/>
<accession>A0ABT4VP23</accession>
<reference evidence="3" key="1">
    <citation type="submission" date="2022-11" db="EMBL/GenBank/DDBJ databases">
        <title>Hoeflea poritis sp. nov., isolated from scleractinian coral Porites lutea.</title>
        <authorList>
            <person name="Zhang G."/>
            <person name="Wei Q."/>
            <person name="Cai L."/>
        </authorList>
    </citation>
    <scope>NUCLEOTIDE SEQUENCE</scope>
    <source>
        <strain evidence="3">E7-10</strain>
    </source>
</reference>
<sequence>MNGPDRGKGRSLPADISDPAPFAEPWQAEAFAMVVGLHERGLFDWSEWAETLSAELKKPDVAQDGSDYYDCWLAALETIIRNKQIADVAEIDALSASWSRAARATPHGKPILLENDPHTL</sequence>
<feature type="domain" description="Nitrile hydratase beta subunit-like N-terminal" evidence="2">
    <location>
        <begin position="18"/>
        <end position="98"/>
    </location>
</feature>
<dbReference type="NCBIfam" id="TIGR03889">
    <property type="entry name" value="nitrile_acc"/>
    <property type="match status" value="1"/>
</dbReference>
<dbReference type="InterPro" id="IPR023808">
    <property type="entry name" value="Nitrile_Hydratase_acc_put"/>
</dbReference>
<evidence type="ECO:0000256" key="1">
    <source>
        <dbReference type="SAM" id="MobiDB-lite"/>
    </source>
</evidence>
<dbReference type="RefSeq" id="WP_271090181.1">
    <property type="nucleotide sequence ID" value="NZ_JAPJZH010000008.1"/>
</dbReference>
<dbReference type="SUPFAM" id="SSF50090">
    <property type="entry name" value="Electron transport accessory proteins"/>
    <property type="match status" value="1"/>
</dbReference>
<evidence type="ECO:0000313" key="3">
    <source>
        <dbReference type="EMBL" id="MDA4846431.1"/>
    </source>
</evidence>
<dbReference type="InterPro" id="IPR008990">
    <property type="entry name" value="Elect_transpt_acc-like_dom_sf"/>
</dbReference>
<dbReference type="InterPro" id="IPR042262">
    <property type="entry name" value="CN_hydtase_beta_C"/>
</dbReference>
<dbReference type="EMBL" id="JAPJZH010000008">
    <property type="protein sequence ID" value="MDA4846431.1"/>
    <property type="molecule type" value="Genomic_DNA"/>
</dbReference>
<dbReference type="InterPro" id="IPR049054">
    <property type="entry name" value="CN_hydtase_beta-like_N"/>
</dbReference>
<evidence type="ECO:0000259" key="2">
    <source>
        <dbReference type="Pfam" id="PF21006"/>
    </source>
</evidence>
<protein>
    <submittedName>
        <fullName evidence="3">Nitrile hydratase accessory protein</fullName>
    </submittedName>
</protein>
<gene>
    <name evidence="3" type="ORF">OOZ53_13780</name>
</gene>
<evidence type="ECO:0000313" key="4">
    <source>
        <dbReference type="Proteomes" id="UP001148313"/>
    </source>
</evidence>
<dbReference type="Pfam" id="PF21006">
    <property type="entry name" value="NHase_beta_N"/>
    <property type="match status" value="1"/>
</dbReference>
<organism evidence="3 4">
    <name type="scientific">Hoeflea poritis</name>
    <dbReference type="NCBI Taxonomy" id="2993659"/>
    <lineage>
        <taxon>Bacteria</taxon>
        <taxon>Pseudomonadati</taxon>
        <taxon>Pseudomonadota</taxon>
        <taxon>Alphaproteobacteria</taxon>
        <taxon>Hyphomicrobiales</taxon>
        <taxon>Rhizobiaceae</taxon>
        <taxon>Hoeflea</taxon>
    </lineage>
</organism>
<comment type="caution">
    <text evidence="3">The sequence shown here is derived from an EMBL/GenBank/DDBJ whole genome shotgun (WGS) entry which is preliminary data.</text>
</comment>
<name>A0ABT4VP23_9HYPH</name>
<keyword evidence="4" id="KW-1185">Reference proteome</keyword>
<dbReference type="Gene3D" id="1.10.472.20">
    <property type="entry name" value="Nitrile hydratase, beta subunit"/>
    <property type="match status" value="1"/>
</dbReference>
<feature type="region of interest" description="Disordered" evidence="1">
    <location>
        <begin position="1"/>
        <end position="21"/>
    </location>
</feature>
<dbReference type="Proteomes" id="UP001148313">
    <property type="component" value="Unassembled WGS sequence"/>
</dbReference>